<dbReference type="AlphaFoldDB" id="X1NN95"/>
<reference evidence="2" key="1">
    <citation type="journal article" date="2014" name="Front. Microbiol.">
        <title>High frequency of phylogenetically diverse reductive dehalogenase-homologous genes in deep subseafloor sedimentary metagenomes.</title>
        <authorList>
            <person name="Kawai M."/>
            <person name="Futagami T."/>
            <person name="Toyoda A."/>
            <person name="Takaki Y."/>
            <person name="Nishi S."/>
            <person name="Hori S."/>
            <person name="Arai W."/>
            <person name="Tsubouchi T."/>
            <person name="Morono Y."/>
            <person name="Uchiyama I."/>
            <person name="Ito T."/>
            <person name="Fujiyama A."/>
            <person name="Inagaki F."/>
            <person name="Takami H."/>
        </authorList>
    </citation>
    <scope>NUCLEOTIDE SEQUENCE</scope>
    <source>
        <strain evidence="2">Expedition CK06-06</strain>
    </source>
</reference>
<dbReference type="EMBL" id="BARV01019201">
    <property type="protein sequence ID" value="GAI28280.1"/>
    <property type="molecule type" value="Genomic_DNA"/>
</dbReference>
<dbReference type="Gene3D" id="3.40.50.1100">
    <property type="match status" value="1"/>
</dbReference>
<accession>X1NN95</accession>
<name>X1NN95_9ZZZZ</name>
<dbReference type="SUPFAM" id="SSF53686">
    <property type="entry name" value="Tryptophan synthase beta subunit-like PLP-dependent enzymes"/>
    <property type="match status" value="1"/>
</dbReference>
<gene>
    <name evidence="2" type="ORF">S06H3_32302</name>
</gene>
<sequence>MGNAGNITAYWKGFKEYYQAGKAKRKPKMMGFQAEGAAPIVRGHVVKEPQTVATAIRIGNPASWQKAVAARDESGGTIDMVSDEEILAAYQLMAAKAGLFVEPASAASLAGLIKLTRSGMDFSQKTIVCVVTGSGLKDPDTVLKGPRSFLELPADVLAVEQALGWS</sequence>
<comment type="caution">
    <text evidence="2">The sequence shown here is derived from an EMBL/GenBank/DDBJ whole genome shotgun (WGS) entry which is preliminary data.</text>
</comment>
<organism evidence="2">
    <name type="scientific">marine sediment metagenome</name>
    <dbReference type="NCBI Taxonomy" id="412755"/>
    <lineage>
        <taxon>unclassified sequences</taxon>
        <taxon>metagenomes</taxon>
        <taxon>ecological metagenomes</taxon>
    </lineage>
</organism>
<dbReference type="Pfam" id="PF00291">
    <property type="entry name" value="PALP"/>
    <property type="match status" value="1"/>
</dbReference>
<dbReference type="InterPro" id="IPR036052">
    <property type="entry name" value="TrpB-like_PALP_sf"/>
</dbReference>
<evidence type="ECO:0000313" key="2">
    <source>
        <dbReference type="EMBL" id="GAI28280.1"/>
    </source>
</evidence>
<dbReference type="InterPro" id="IPR001926">
    <property type="entry name" value="TrpB-like_PALP"/>
</dbReference>
<proteinExistence type="predicted"/>
<feature type="domain" description="Tryptophan synthase beta chain-like PALP" evidence="1">
    <location>
        <begin position="1"/>
        <end position="133"/>
    </location>
</feature>
<protein>
    <recommendedName>
        <fullName evidence="1">Tryptophan synthase beta chain-like PALP domain-containing protein</fullName>
    </recommendedName>
</protein>
<evidence type="ECO:0000259" key="1">
    <source>
        <dbReference type="Pfam" id="PF00291"/>
    </source>
</evidence>